<dbReference type="Proteomes" id="UP001632038">
    <property type="component" value="Unassembled WGS sequence"/>
</dbReference>
<comment type="caution">
    <text evidence="2">The sequence shown here is derived from an EMBL/GenBank/DDBJ whole genome shotgun (WGS) entry which is preliminary data.</text>
</comment>
<evidence type="ECO:0000256" key="1">
    <source>
        <dbReference type="SAM" id="MobiDB-lite"/>
    </source>
</evidence>
<sequence length="790" mass="88500">MAAHSNRPSSPISSRPTNPNSRSSEVHSTTRRSFNGNNSFTKPSTLANPKRLDPMTPANSPSDFARRRSVGSGSCLKISEEKENNNNEKDQFMRPSKLQSPAKGFMAPTISAASKFTPSPRKKVLVERNDPVRTSISLSDGKAIFFSNVSEDFEPKSETGNNQNPKTLPKPPKKVAFLDSQNANENSSDSDSLKFSCSHVSNPVIVPLDADPSTRPYDPKTNYLSPRPQFLYYKPNPRLKIENVMDMEDEIVSDNFSSDSEGTQDSEKERLEAIASADTVIGFQDDFDLYEESEKEKLEMIVSAGMFEGSLSSLEDDLREDRVSVDSGNEKSKVIESADMVLGLDEIDDDVIYVEKKETKSRVFSRLMCLSMVMMMLLTVGCISINVTQSRPFEEFGLKDLSFPDLGNLYRQSMVFANAKAAKVDFHGIVGRINHLAVNCVSFISKVTNELWEGEKRIGPFKYVNLSDLQMDSWNNGHFRNNNDEIIIENVEDDDDEDLDTEMGKFEEEEAYAENDDNDDDKDENFENEIDRQERDNEMSEIENKTPTDYSSGLDSEYSEDTQSQGEIIAVPSVTTDDQSAAIIIPQDQESEIGAEIEIVPSETVETEKKYDGEIKSDVDSFTEAVVQSPITKEIPSIFAAIFSVAAAFVVYKYKKISSLPANGVDVVQVEKKKEMNQEKAFSSYSKRKVDDDGESSCPSEMSSFQNSKRDETRGGASEAQSLERKTTRRYQLKRESLSSSLSEFTMGSQQPSYGSFTTYEKIPIKNEYGEDEIITPVRRSSRIRKITSP</sequence>
<proteinExistence type="predicted"/>
<feature type="compositionally biased region" description="Polar residues" evidence="1">
    <location>
        <begin position="31"/>
        <end position="47"/>
    </location>
</feature>
<evidence type="ECO:0000313" key="3">
    <source>
        <dbReference type="Proteomes" id="UP001632038"/>
    </source>
</evidence>
<feature type="region of interest" description="Disordered" evidence="1">
    <location>
        <begin position="531"/>
        <end position="564"/>
    </location>
</feature>
<feature type="compositionally biased region" description="Polar residues" evidence="1">
    <location>
        <begin position="697"/>
        <end position="707"/>
    </location>
</feature>
<feature type="region of interest" description="Disordered" evidence="1">
    <location>
        <begin position="153"/>
        <end position="172"/>
    </location>
</feature>
<feature type="compositionally biased region" description="Basic and acidic residues" evidence="1">
    <location>
        <begin position="531"/>
        <end position="546"/>
    </location>
</feature>
<reference evidence="3" key="1">
    <citation type="journal article" date="2024" name="IScience">
        <title>Strigolactones Initiate the Formation of Haustorium-like Structures in Castilleja.</title>
        <authorList>
            <person name="Buerger M."/>
            <person name="Peterson D."/>
            <person name="Chory J."/>
        </authorList>
    </citation>
    <scope>NUCLEOTIDE SEQUENCE [LARGE SCALE GENOMIC DNA]</scope>
</reference>
<accession>A0ABD3BAS8</accession>
<dbReference type="PANTHER" id="PTHR34775">
    <property type="entry name" value="TRANSMEMBRANE PROTEIN"/>
    <property type="match status" value="1"/>
</dbReference>
<dbReference type="PANTHER" id="PTHR34775:SF4">
    <property type="entry name" value="TRANSMEMBRANE PROTEIN"/>
    <property type="match status" value="1"/>
</dbReference>
<name>A0ABD3BAS8_9LAMI</name>
<organism evidence="2 3">
    <name type="scientific">Castilleja foliolosa</name>
    <dbReference type="NCBI Taxonomy" id="1961234"/>
    <lineage>
        <taxon>Eukaryota</taxon>
        <taxon>Viridiplantae</taxon>
        <taxon>Streptophyta</taxon>
        <taxon>Embryophyta</taxon>
        <taxon>Tracheophyta</taxon>
        <taxon>Spermatophyta</taxon>
        <taxon>Magnoliopsida</taxon>
        <taxon>eudicotyledons</taxon>
        <taxon>Gunneridae</taxon>
        <taxon>Pentapetalae</taxon>
        <taxon>asterids</taxon>
        <taxon>lamiids</taxon>
        <taxon>Lamiales</taxon>
        <taxon>Orobanchaceae</taxon>
        <taxon>Pedicularideae</taxon>
        <taxon>Castillejinae</taxon>
        <taxon>Castilleja</taxon>
    </lineage>
</organism>
<feature type="region of interest" description="Disordered" evidence="1">
    <location>
        <begin position="681"/>
        <end position="737"/>
    </location>
</feature>
<evidence type="ECO:0000313" key="2">
    <source>
        <dbReference type="EMBL" id="KAL3614379.1"/>
    </source>
</evidence>
<feature type="compositionally biased region" description="Low complexity" evidence="1">
    <location>
        <begin position="1"/>
        <end position="23"/>
    </location>
</feature>
<feature type="compositionally biased region" description="Basic and acidic residues" evidence="1">
    <location>
        <begin position="78"/>
        <end position="92"/>
    </location>
</feature>
<gene>
    <name evidence="2" type="ORF">CASFOL_042453</name>
</gene>
<feature type="region of interest" description="Disordered" evidence="1">
    <location>
        <begin position="1"/>
        <end position="103"/>
    </location>
</feature>
<dbReference type="EMBL" id="JAVIJP010000107">
    <property type="protein sequence ID" value="KAL3614379.1"/>
    <property type="molecule type" value="Genomic_DNA"/>
</dbReference>
<protein>
    <submittedName>
        <fullName evidence="2">Uncharacterized protein</fullName>
    </submittedName>
</protein>
<dbReference type="AlphaFoldDB" id="A0ABD3BAS8"/>
<keyword evidence="3" id="KW-1185">Reference proteome</keyword>